<comment type="function">
    <text evidence="11">Complex I functions in the transfer of electrons from NADH to the respiratory chain. Accessory subunit of the mitochondrial membrane respiratory chain NADH dehydrogenase (Complex I), that is believed not to be involved in catalysis.</text>
</comment>
<keyword evidence="10 11" id="KW-0472">Membrane</keyword>
<sequence length="135" mass="14994">MGGPSKFGGAKVIGMTSKQEMPPPGGYPKVKHARYLPNRGPSGAALWLGSAFVIGVGFYMTGQENLRRNADKLEKRAARLSLYPFLQAEEDLRYLEREKGMLKEEAELMQGKKGWVVGDTIWNRKGVWRPPTTGV</sequence>
<comment type="similarity">
    <text evidence="2 11">Belongs to the complex I NDUFA13 subunit family.</text>
</comment>
<organism evidence="13 14">
    <name type="scientific">Triparma retinervis</name>
    <dbReference type="NCBI Taxonomy" id="2557542"/>
    <lineage>
        <taxon>Eukaryota</taxon>
        <taxon>Sar</taxon>
        <taxon>Stramenopiles</taxon>
        <taxon>Ochrophyta</taxon>
        <taxon>Bolidophyceae</taxon>
        <taxon>Parmales</taxon>
        <taxon>Triparmaceae</taxon>
        <taxon>Triparma</taxon>
    </lineage>
</organism>
<keyword evidence="9 11" id="KW-0496">Mitochondrion</keyword>
<keyword evidence="8 11" id="KW-1133">Transmembrane helix</keyword>
<comment type="subcellular location">
    <subcellularLocation>
        <location evidence="1 11">Mitochondrion inner membrane</location>
        <topology evidence="1 11">Single-pass membrane protein</topology>
        <orientation evidence="1 11">Matrix side</orientation>
    </subcellularLocation>
</comment>
<accession>A0A9W7EB34</accession>
<keyword evidence="12" id="KW-0175">Coiled coil</keyword>
<evidence type="ECO:0000256" key="5">
    <source>
        <dbReference type="ARBA" id="ARBA00022692"/>
    </source>
</evidence>
<evidence type="ECO:0000256" key="10">
    <source>
        <dbReference type="ARBA" id="ARBA00023136"/>
    </source>
</evidence>
<feature type="coiled-coil region" evidence="12">
    <location>
        <begin position="63"/>
        <end position="105"/>
    </location>
</feature>
<reference evidence="13" key="1">
    <citation type="submission" date="2022-07" db="EMBL/GenBank/DDBJ databases">
        <title>Genome analysis of Parmales, a sister group of diatoms, reveals the evolutionary specialization of diatoms from phago-mixotrophs to photoautotrophs.</title>
        <authorList>
            <person name="Ban H."/>
            <person name="Sato S."/>
            <person name="Yoshikawa S."/>
            <person name="Kazumasa Y."/>
            <person name="Nakamura Y."/>
            <person name="Ichinomiya M."/>
            <person name="Saitoh K."/>
            <person name="Sato N."/>
            <person name="Blanc-Mathieu R."/>
            <person name="Endo H."/>
            <person name="Kuwata A."/>
            <person name="Ogata H."/>
        </authorList>
    </citation>
    <scope>NUCLEOTIDE SEQUENCE</scope>
</reference>
<evidence type="ECO:0000256" key="3">
    <source>
        <dbReference type="ARBA" id="ARBA00022448"/>
    </source>
</evidence>
<evidence type="ECO:0000313" key="14">
    <source>
        <dbReference type="Proteomes" id="UP001165082"/>
    </source>
</evidence>
<evidence type="ECO:0000256" key="7">
    <source>
        <dbReference type="ARBA" id="ARBA00022982"/>
    </source>
</evidence>
<evidence type="ECO:0000256" key="11">
    <source>
        <dbReference type="RuleBase" id="RU368034"/>
    </source>
</evidence>
<keyword evidence="3 11" id="KW-0813">Transport</keyword>
<evidence type="ECO:0000313" key="13">
    <source>
        <dbReference type="EMBL" id="GMH69613.1"/>
    </source>
</evidence>
<feature type="transmembrane region" description="Helical" evidence="11">
    <location>
        <begin position="44"/>
        <end position="62"/>
    </location>
</feature>
<keyword evidence="6 11" id="KW-0999">Mitochondrion inner membrane</keyword>
<dbReference type="AlphaFoldDB" id="A0A9W7EB34"/>
<evidence type="ECO:0000256" key="9">
    <source>
        <dbReference type="ARBA" id="ARBA00023128"/>
    </source>
</evidence>
<evidence type="ECO:0000256" key="1">
    <source>
        <dbReference type="ARBA" id="ARBA00004298"/>
    </source>
</evidence>
<keyword evidence="14" id="KW-1185">Reference proteome</keyword>
<evidence type="ECO:0000256" key="8">
    <source>
        <dbReference type="ARBA" id="ARBA00022989"/>
    </source>
</evidence>
<name>A0A9W7EB34_9STRA</name>
<dbReference type="PANTHER" id="PTHR12966">
    <property type="entry name" value="NADH DEHYDROGENASE UBIQUINONE 1 ALPHA SUBCOMPLEX SUBUNIT 13"/>
    <property type="match status" value="1"/>
</dbReference>
<dbReference type="Proteomes" id="UP001165082">
    <property type="component" value="Unassembled WGS sequence"/>
</dbReference>
<dbReference type="InterPro" id="IPR009346">
    <property type="entry name" value="GRIM-19"/>
</dbReference>
<dbReference type="GO" id="GO:0005743">
    <property type="term" value="C:mitochondrial inner membrane"/>
    <property type="evidence" value="ECO:0007669"/>
    <property type="project" value="UniProtKB-SubCell"/>
</dbReference>
<comment type="caution">
    <text evidence="13">The sequence shown here is derived from an EMBL/GenBank/DDBJ whole genome shotgun (WGS) entry which is preliminary data.</text>
</comment>
<evidence type="ECO:0000256" key="4">
    <source>
        <dbReference type="ARBA" id="ARBA00022660"/>
    </source>
</evidence>
<dbReference type="OrthoDB" id="3308at2759"/>
<keyword evidence="4 11" id="KW-0679">Respiratory chain</keyword>
<dbReference type="EMBL" id="BRXZ01002759">
    <property type="protein sequence ID" value="GMH69613.1"/>
    <property type="molecule type" value="Genomic_DNA"/>
</dbReference>
<keyword evidence="7 11" id="KW-0249">Electron transport</keyword>
<protein>
    <recommendedName>
        <fullName evidence="11">NADH dehydrogenase [ubiquinone] 1 alpha subcomplex subunit 13</fullName>
    </recommendedName>
</protein>
<dbReference type="GO" id="GO:0045271">
    <property type="term" value="C:respiratory chain complex I"/>
    <property type="evidence" value="ECO:0007669"/>
    <property type="project" value="UniProtKB-UniRule"/>
</dbReference>
<evidence type="ECO:0000256" key="2">
    <source>
        <dbReference type="ARBA" id="ARBA00007312"/>
    </source>
</evidence>
<evidence type="ECO:0000256" key="12">
    <source>
        <dbReference type="SAM" id="Coils"/>
    </source>
</evidence>
<evidence type="ECO:0000256" key="6">
    <source>
        <dbReference type="ARBA" id="ARBA00022792"/>
    </source>
</evidence>
<gene>
    <name evidence="13" type="ORF">TrRE_jg1097</name>
</gene>
<dbReference type="PANTHER" id="PTHR12966:SF0">
    <property type="entry name" value="NADH DEHYDROGENASE [UBIQUINONE] 1 ALPHA SUBCOMPLEX SUBUNIT 13"/>
    <property type="match status" value="1"/>
</dbReference>
<dbReference type="Pfam" id="PF06212">
    <property type="entry name" value="GRIM-19"/>
    <property type="match status" value="1"/>
</dbReference>
<keyword evidence="5 11" id="KW-0812">Transmembrane</keyword>
<proteinExistence type="inferred from homology"/>